<dbReference type="EMBL" id="CP006841">
    <property type="protein sequence ID" value="ALA67076.1"/>
    <property type="molecule type" value="Genomic_DNA"/>
</dbReference>
<dbReference type="Pfam" id="PF12802">
    <property type="entry name" value="MarR_2"/>
    <property type="match status" value="1"/>
</dbReference>
<dbReference type="RefSeq" id="WP_053411856.1">
    <property type="nucleotide sequence ID" value="NZ_CP006841.1"/>
</dbReference>
<dbReference type="InterPro" id="IPR039422">
    <property type="entry name" value="MarR/SlyA-like"/>
</dbReference>
<dbReference type="OrthoDB" id="8635520at2"/>
<dbReference type="KEGG" id="clw:CLAC_04450"/>
<keyword evidence="3" id="KW-1185">Reference proteome</keyword>
<dbReference type="AlphaFoldDB" id="A0A0K2H015"/>
<dbReference type="InterPro" id="IPR000835">
    <property type="entry name" value="HTH_MarR-typ"/>
</dbReference>
<dbReference type="InterPro" id="IPR036388">
    <property type="entry name" value="WH-like_DNA-bd_sf"/>
</dbReference>
<dbReference type="SMART" id="SM00347">
    <property type="entry name" value="HTH_MARR"/>
    <property type="match status" value="1"/>
</dbReference>
<evidence type="ECO:0000313" key="2">
    <source>
        <dbReference type="EMBL" id="ALA67076.1"/>
    </source>
</evidence>
<dbReference type="SUPFAM" id="SSF46785">
    <property type="entry name" value="Winged helix' DNA-binding domain"/>
    <property type="match status" value="1"/>
</dbReference>
<dbReference type="PROSITE" id="PS50995">
    <property type="entry name" value="HTH_MARR_2"/>
    <property type="match status" value="1"/>
</dbReference>
<name>A0A0K2H015_9CORY</name>
<evidence type="ECO:0000259" key="1">
    <source>
        <dbReference type="PROSITE" id="PS50995"/>
    </source>
</evidence>
<dbReference type="PANTHER" id="PTHR33164:SF99">
    <property type="entry name" value="MARR FAMILY REGULATORY PROTEIN"/>
    <property type="match status" value="1"/>
</dbReference>
<accession>A0A0K2H015</accession>
<gene>
    <name evidence="2" type="ORF">CLAC_04450</name>
</gene>
<proteinExistence type="predicted"/>
<dbReference type="GO" id="GO:0003700">
    <property type="term" value="F:DNA-binding transcription factor activity"/>
    <property type="evidence" value="ECO:0007669"/>
    <property type="project" value="InterPro"/>
</dbReference>
<sequence length="158" mass="18186">MQEVQWLTDQEQKLWRSILNAKRAVDRAIDLQLQETLDISTADFSVLVVLSEAEGNVVRMRALCDALDWDRSRMSHQITRMERRGLVTKERCECDNRGIDVQLTGHGLEIIKKAAPNHVRLVRRVIFDVLGQDTDYEKISGVLNQIADVADQQRDRES</sequence>
<dbReference type="PANTHER" id="PTHR33164">
    <property type="entry name" value="TRANSCRIPTIONAL REGULATOR, MARR FAMILY"/>
    <property type="match status" value="1"/>
</dbReference>
<dbReference type="STRING" id="1408189.CLAC_04450"/>
<dbReference type="Proteomes" id="UP000058446">
    <property type="component" value="Chromosome"/>
</dbReference>
<feature type="domain" description="HTH marR-type" evidence="1">
    <location>
        <begin position="11"/>
        <end position="148"/>
    </location>
</feature>
<reference evidence="2 3" key="1">
    <citation type="submission" date="2013-10" db="EMBL/GenBank/DDBJ databases">
        <title>Complete genome sequence of Corynebacterium lactis DSM 45799(T), isolated from raw cow milk.</title>
        <authorList>
            <person name="Ruckert C."/>
            <person name="Albersmeier A."/>
            <person name="Lipski A."/>
            <person name="Kalinowski J."/>
        </authorList>
    </citation>
    <scope>NUCLEOTIDE SEQUENCE [LARGE SCALE GENOMIC DNA]</scope>
    <source>
        <strain evidence="2 3">RW2-5</strain>
    </source>
</reference>
<dbReference type="InterPro" id="IPR036390">
    <property type="entry name" value="WH_DNA-bd_sf"/>
</dbReference>
<organism evidence="2 3">
    <name type="scientific">Corynebacterium lactis RW2-5</name>
    <dbReference type="NCBI Taxonomy" id="1408189"/>
    <lineage>
        <taxon>Bacteria</taxon>
        <taxon>Bacillati</taxon>
        <taxon>Actinomycetota</taxon>
        <taxon>Actinomycetes</taxon>
        <taxon>Mycobacteriales</taxon>
        <taxon>Corynebacteriaceae</taxon>
        <taxon>Corynebacterium</taxon>
    </lineage>
</organism>
<protein>
    <submittedName>
        <fullName evidence="2">MarR family transcriptional regulator</fullName>
    </submittedName>
</protein>
<evidence type="ECO:0000313" key="3">
    <source>
        <dbReference type="Proteomes" id="UP000058446"/>
    </source>
</evidence>
<dbReference type="Gene3D" id="1.10.10.10">
    <property type="entry name" value="Winged helix-like DNA-binding domain superfamily/Winged helix DNA-binding domain"/>
    <property type="match status" value="1"/>
</dbReference>
<dbReference type="PATRIC" id="fig|1408189.4.peg.891"/>
<dbReference type="GO" id="GO:0006950">
    <property type="term" value="P:response to stress"/>
    <property type="evidence" value="ECO:0007669"/>
    <property type="project" value="TreeGrafter"/>
</dbReference>